<dbReference type="InterPro" id="IPR005162">
    <property type="entry name" value="Retrotrans_gag_dom"/>
</dbReference>
<dbReference type="Gene3D" id="3.30.70.270">
    <property type="match status" value="1"/>
</dbReference>
<protein>
    <submittedName>
        <fullName evidence="5">Uncharacterized protein LOC107030175</fullName>
    </submittedName>
</protein>
<evidence type="ECO:0000256" key="1">
    <source>
        <dbReference type="SAM" id="MobiDB-lite"/>
    </source>
</evidence>
<name>A0ABM1HL10_SOLPN</name>
<keyword evidence="4" id="KW-1185">Reference proteome</keyword>
<organism evidence="4 5">
    <name type="scientific">Solanum pennellii</name>
    <name type="common">Tomato</name>
    <name type="synonym">Lycopersicon pennellii</name>
    <dbReference type="NCBI Taxonomy" id="28526"/>
    <lineage>
        <taxon>Eukaryota</taxon>
        <taxon>Viridiplantae</taxon>
        <taxon>Streptophyta</taxon>
        <taxon>Embryophyta</taxon>
        <taxon>Tracheophyta</taxon>
        <taxon>Spermatophyta</taxon>
        <taxon>Magnoliopsida</taxon>
        <taxon>eudicotyledons</taxon>
        <taxon>Gunneridae</taxon>
        <taxon>Pentapetalae</taxon>
        <taxon>asterids</taxon>
        <taxon>lamiids</taxon>
        <taxon>Solanales</taxon>
        <taxon>Solanaceae</taxon>
        <taxon>Solanoideae</taxon>
        <taxon>Solaneae</taxon>
        <taxon>Solanum</taxon>
        <taxon>Solanum subgen. Lycopersicon</taxon>
    </lineage>
</organism>
<dbReference type="Pfam" id="PF24626">
    <property type="entry name" value="SH3_Tf2-1"/>
    <property type="match status" value="1"/>
</dbReference>
<sequence>MNTRRNFARRVQEAAAEENQAPPQALVAVEHVPGNPDGLNDGEVRNAFLQMEQDITTRAQAITAQSAREGAPRENPHASTKAIRLRDFTGMNPPLYYGSKAREDPLEFLDEIWYRKWADGRARGDVAITWDVLKTAFLERFFPREQREAKVEEFINLRQGGMSLKEYTLKFVKLKMNVSSLVENSRDEMSRFNIGISEDLVYGTVFHYFCTIDRIDKEKEKFELSGKCEKCFQDLKDRLTSAPVLTLPRSGEGCRSPIGLFKVGESAINYPKIVHEVVENVKMITDRLATAYSRQKSYEDKGKRALEFERVGNVTYELKLPQGLASVHPVFHVSMLKKFLSDPASILPVEGLEFHENLSNEEVLIEILDRQVKRLRNKEISIVKVLWQNHLFEGETWEAEADMRSCYPHLFSSEGPKSGLCFRKL</sequence>
<feature type="compositionally biased region" description="Low complexity" evidence="1">
    <location>
        <begin position="13"/>
        <end position="22"/>
    </location>
</feature>
<gene>
    <name evidence="5" type="primary">LOC107030175</name>
</gene>
<reference evidence="5" key="2">
    <citation type="submission" date="2025-08" db="UniProtKB">
        <authorList>
            <consortium name="RefSeq"/>
        </authorList>
    </citation>
    <scope>IDENTIFICATION</scope>
</reference>
<dbReference type="GeneID" id="107030175"/>
<proteinExistence type="predicted"/>
<dbReference type="InterPro" id="IPR056924">
    <property type="entry name" value="SH3_Tf2-1"/>
</dbReference>
<feature type="region of interest" description="Disordered" evidence="1">
    <location>
        <begin position="1"/>
        <end position="22"/>
    </location>
</feature>
<evidence type="ECO:0000259" key="2">
    <source>
        <dbReference type="Pfam" id="PF03732"/>
    </source>
</evidence>
<dbReference type="PANTHER" id="PTHR46148">
    <property type="entry name" value="CHROMO DOMAIN-CONTAINING PROTEIN"/>
    <property type="match status" value="1"/>
</dbReference>
<dbReference type="Pfam" id="PF03732">
    <property type="entry name" value="Retrotrans_gag"/>
    <property type="match status" value="1"/>
</dbReference>
<dbReference type="Proteomes" id="UP000694930">
    <property type="component" value="Chromosome 9"/>
</dbReference>
<dbReference type="InterPro" id="IPR043128">
    <property type="entry name" value="Rev_trsase/Diguanyl_cyclase"/>
</dbReference>
<dbReference type="RefSeq" id="XP_015087034.1">
    <property type="nucleotide sequence ID" value="XM_015231548.1"/>
</dbReference>
<feature type="domain" description="Retrotransposon gag" evidence="2">
    <location>
        <begin position="113"/>
        <end position="196"/>
    </location>
</feature>
<accession>A0ABM1HL10</accession>
<reference evidence="4" key="1">
    <citation type="journal article" date="2014" name="Nat. Genet.">
        <title>The genome of the stress-tolerant wild tomato species Solanum pennellii.</title>
        <authorList>
            <person name="Bolger A."/>
            <person name="Scossa F."/>
            <person name="Bolger M.E."/>
            <person name="Lanz C."/>
            <person name="Maumus F."/>
            <person name="Tohge T."/>
            <person name="Quesneville H."/>
            <person name="Alseekh S."/>
            <person name="Sorensen I."/>
            <person name="Lichtenstein G."/>
            <person name="Fich E.A."/>
            <person name="Conte M."/>
            <person name="Keller H."/>
            <person name="Schneeberger K."/>
            <person name="Schwacke R."/>
            <person name="Ofner I."/>
            <person name="Vrebalov J."/>
            <person name="Xu Y."/>
            <person name="Osorio S."/>
            <person name="Aflitos S.A."/>
            <person name="Schijlen E."/>
            <person name="Jimenez-Gomez J.M."/>
            <person name="Ryngajllo M."/>
            <person name="Kimura S."/>
            <person name="Kumar R."/>
            <person name="Koenig D."/>
            <person name="Headland L.R."/>
            <person name="Maloof J.N."/>
            <person name="Sinha N."/>
            <person name="van Ham R.C."/>
            <person name="Lankhorst R.K."/>
            <person name="Mao L."/>
            <person name="Vogel A."/>
            <person name="Arsova B."/>
            <person name="Panstruga R."/>
            <person name="Fei Z."/>
            <person name="Rose J.K."/>
            <person name="Zamir D."/>
            <person name="Carrari F."/>
            <person name="Giovannoni J.J."/>
            <person name="Weigel D."/>
            <person name="Usadel B."/>
            <person name="Fernie A.R."/>
        </authorList>
    </citation>
    <scope>NUCLEOTIDE SEQUENCE [LARGE SCALE GENOMIC DNA]</scope>
    <source>
        <strain evidence="4">cv. LA0716</strain>
    </source>
</reference>
<feature type="domain" description="Tf2-1-like SH3-like" evidence="3">
    <location>
        <begin position="309"/>
        <end position="339"/>
    </location>
</feature>
<evidence type="ECO:0000313" key="5">
    <source>
        <dbReference type="RefSeq" id="XP_015087034.1"/>
    </source>
</evidence>
<evidence type="ECO:0000313" key="4">
    <source>
        <dbReference type="Proteomes" id="UP000694930"/>
    </source>
</evidence>
<evidence type="ECO:0000259" key="3">
    <source>
        <dbReference type="Pfam" id="PF24626"/>
    </source>
</evidence>
<dbReference type="PANTHER" id="PTHR46148:SF57">
    <property type="entry name" value="OS12G0499874 PROTEIN"/>
    <property type="match status" value="1"/>
</dbReference>